<dbReference type="KEGG" id="lvn:BWR22_06185"/>
<accession>A0AAC9LLS0</accession>
<reference evidence="1 2" key="1">
    <citation type="submission" date="2017-01" db="EMBL/GenBank/DDBJ databases">
        <title>Complete genome of Lacinutrix venerupis DOK2-8 isolated from seawater in Dokdo.</title>
        <authorList>
            <person name="Chi W.-J."/>
            <person name="Kim J.H."/>
        </authorList>
    </citation>
    <scope>NUCLEOTIDE SEQUENCE [LARGE SCALE GENOMIC DNA]</scope>
    <source>
        <strain evidence="1 2">DOK2-8</strain>
    </source>
</reference>
<evidence type="ECO:0000313" key="2">
    <source>
        <dbReference type="Proteomes" id="UP000187506"/>
    </source>
</evidence>
<evidence type="ECO:0000313" key="1">
    <source>
        <dbReference type="EMBL" id="APX99912.1"/>
    </source>
</evidence>
<dbReference type="EMBL" id="CP019352">
    <property type="protein sequence ID" value="APX99912.1"/>
    <property type="molecule type" value="Genomic_DNA"/>
</dbReference>
<protein>
    <submittedName>
        <fullName evidence="1">Uncharacterized protein</fullName>
    </submittedName>
</protein>
<organism evidence="1 2">
    <name type="scientific">Lacinutrix venerupis</name>
    <dbReference type="NCBI Taxonomy" id="1486034"/>
    <lineage>
        <taxon>Bacteria</taxon>
        <taxon>Pseudomonadati</taxon>
        <taxon>Bacteroidota</taxon>
        <taxon>Flavobacteriia</taxon>
        <taxon>Flavobacteriales</taxon>
        <taxon>Flavobacteriaceae</taxon>
        <taxon>Lacinutrix</taxon>
    </lineage>
</organism>
<name>A0AAC9LLS0_9FLAO</name>
<dbReference type="Proteomes" id="UP000187506">
    <property type="component" value="Chromosome"/>
</dbReference>
<sequence>MNDLIEWLDLEISKNNLENNPVSYLLNDFGIAESNFKITIRTENGLLKMGERYPEGSYPIGTDWVLGKTANKKDFINEIVSYLYNTDGFNFYDKILNYYKKSPINFWEFYINFKDVVNNHLFDNSIKKEDLNKTIRIQQESTNFFQSFANDKDFIKNFKVFVFKTISTSSTRRTDYYYDFTDYVLFHNGIAVTDDYIKGILPEKIHKSERDYNDSIPRAGNKESVKFNKNNELTLDFLKKYDLNEHLKFLLD</sequence>
<keyword evidence="2" id="KW-1185">Reference proteome</keyword>
<gene>
    <name evidence="1" type="ORF">BWR22_06185</name>
</gene>
<dbReference type="AlphaFoldDB" id="A0AAC9LLS0"/>
<proteinExistence type="predicted"/>
<dbReference type="RefSeq" id="WP_076732665.1">
    <property type="nucleotide sequence ID" value="NZ_CP019352.1"/>
</dbReference>